<sequence length="246" mass="27212">MNCCDMQIGLQGVILCPVWLYALCGMWLAAGHDLEPSSGCCCCFMQRYMLLIVLPLRGLLEWASSLCSSGGYRMQLGLFSSGAMLATLWIVPSCWYWFLHPLLLLIDLGGVSSPDISVRFLVDNHLPDLLTLVLVAGCRPLLGARLGEVVHLSKTYSACLIQLPSLNNCYGYQQFGNLLLLNTALLWSWLLLYAAWWKCWLLIIVMALNRLGEALSLHGWANSLSDTAGFFGLQVEALHLLVGISQ</sequence>
<feature type="transmembrane region" description="Helical" evidence="1">
    <location>
        <begin position="186"/>
        <end position="208"/>
    </location>
</feature>
<evidence type="ECO:0000256" key="1">
    <source>
        <dbReference type="SAM" id="Phobius"/>
    </source>
</evidence>
<comment type="caution">
    <text evidence="2">The sequence shown here is derived from an EMBL/GenBank/DDBJ whole genome shotgun (WGS) entry which is preliminary data.</text>
</comment>
<dbReference type="AlphaFoldDB" id="A0A8T2WV49"/>
<dbReference type="Proteomes" id="UP000807159">
    <property type="component" value="Chromosome 16"/>
</dbReference>
<feature type="non-terminal residue" evidence="2">
    <location>
        <position position="1"/>
    </location>
</feature>
<accession>A0A8T2WV49</accession>
<feature type="transmembrane region" description="Helical" evidence="1">
    <location>
        <begin position="76"/>
        <end position="98"/>
    </location>
</feature>
<keyword evidence="1" id="KW-0472">Membrane</keyword>
<proteinExistence type="predicted"/>
<protein>
    <submittedName>
        <fullName evidence="2">Uncharacterized protein</fullName>
    </submittedName>
</protein>
<organism evidence="2 3">
    <name type="scientific">Populus deltoides</name>
    <name type="common">Eastern poplar</name>
    <name type="synonym">Eastern cottonwood</name>
    <dbReference type="NCBI Taxonomy" id="3696"/>
    <lineage>
        <taxon>Eukaryota</taxon>
        <taxon>Viridiplantae</taxon>
        <taxon>Streptophyta</taxon>
        <taxon>Embryophyta</taxon>
        <taxon>Tracheophyta</taxon>
        <taxon>Spermatophyta</taxon>
        <taxon>Magnoliopsida</taxon>
        <taxon>eudicotyledons</taxon>
        <taxon>Gunneridae</taxon>
        <taxon>Pentapetalae</taxon>
        <taxon>rosids</taxon>
        <taxon>fabids</taxon>
        <taxon>Malpighiales</taxon>
        <taxon>Salicaceae</taxon>
        <taxon>Saliceae</taxon>
        <taxon>Populus</taxon>
    </lineage>
</organism>
<name>A0A8T2WV49_POPDE</name>
<keyword evidence="3" id="KW-1185">Reference proteome</keyword>
<evidence type="ECO:0000313" key="2">
    <source>
        <dbReference type="EMBL" id="KAH8485139.1"/>
    </source>
</evidence>
<keyword evidence="1" id="KW-0812">Transmembrane</keyword>
<feature type="transmembrane region" description="Helical" evidence="1">
    <location>
        <begin position="12"/>
        <end position="30"/>
    </location>
</feature>
<dbReference type="EMBL" id="JACEGQ020000016">
    <property type="protein sequence ID" value="KAH8485139.1"/>
    <property type="molecule type" value="Genomic_DNA"/>
</dbReference>
<gene>
    <name evidence="2" type="ORF">H0E87_026786</name>
</gene>
<keyword evidence="1" id="KW-1133">Transmembrane helix</keyword>
<evidence type="ECO:0000313" key="3">
    <source>
        <dbReference type="Proteomes" id="UP000807159"/>
    </source>
</evidence>
<reference evidence="2" key="1">
    <citation type="journal article" date="2021" name="J. Hered.">
        <title>Genome Assembly of Salicaceae Populus deltoides (Eastern Cottonwood) I-69 Based on Nanopore Sequencing and Hi-C Technologies.</title>
        <authorList>
            <person name="Bai S."/>
            <person name="Wu H."/>
            <person name="Zhang J."/>
            <person name="Pan Z."/>
            <person name="Zhao W."/>
            <person name="Li Z."/>
            <person name="Tong C."/>
        </authorList>
    </citation>
    <scope>NUCLEOTIDE SEQUENCE</scope>
    <source>
        <tissue evidence="2">Leaf</tissue>
    </source>
</reference>